<keyword evidence="1" id="KW-0812">Transmembrane</keyword>
<comment type="caution">
    <text evidence="2">The sequence shown here is derived from an EMBL/GenBank/DDBJ whole genome shotgun (WGS) entry which is preliminary data.</text>
</comment>
<reference evidence="2 3" key="1">
    <citation type="journal article" date="2012" name="BMC Genomics">
        <title>Tools to kill: Genome of one of the most destructive plant pathogenic fungi Macrophomina phaseolina.</title>
        <authorList>
            <person name="Islam M.S."/>
            <person name="Haque M.S."/>
            <person name="Islam M.M."/>
            <person name="Emdad E.M."/>
            <person name="Halim A."/>
            <person name="Hossen Q.M.M."/>
            <person name="Hossain M.Z."/>
            <person name="Ahmed B."/>
            <person name="Rahim S."/>
            <person name="Rahman M.S."/>
            <person name="Alam M.M."/>
            <person name="Hou S."/>
            <person name="Wan X."/>
            <person name="Saito J.A."/>
            <person name="Alam M."/>
        </authorList>
    </citation>
    <scope>NUCLEOTIDE SEQUENCE [LARGE SCALE GENOMIC DNA]</scope>
    <source>
        <strain evidence="2 3">MS6</strain>
    </source>
</reference>
<dbReference type="HOGENOM" id="CLU_960012_0_0_1"/>
<protein>
    <submittedName>
        <fullName evidence="2">Restless-like transposase</fullName>
    </submittedName>
</protein>
<organism evidence="2 3">
    <name type="scientific">Macrophomina phaseolina (strain MS6)</name>
    <name type="common">Charcoal rot fungus</name>
    <dbReference type="NCBI Taxonomy" id="1126212"/>
    <lineage>
        <taxon>Eukaryota</taxon>
        <taxon>Fungi</taxon>
        <taxon>Dikarya</taxon>
        <taxon>Ascomycota</taxon>
        <taxon>Pezizomycotina</taxon>
        <taxon>Dothideomycetes</taxon>
        <taxon>Dothideomycetes incertae sedis</taxon>
        <taxon>Botryosphaeriales</taxon>
        <taxon>Botryosphaeriaceae</taxon>
        <taxon>Macrophomina</taxon>
    </lineage>
</organism>
<dbReference type="VEuPathDB" id="FungiDB:MPH_13800"/>
<sequence length="290" mass="32024">MAVLISKVVRSSSAERVDEWYSSGNNTANRTHLTNRTAVPPATIPLEDDVFRGSARMDTNIEGKKSDDLIWSTHYGDRDKRDGIVKTVMTVVRHESCEIVTPTLFLGKVGRIVGFGDLAFMLGGWSGTKKPDGRAMPGVPLSWSFYLRDWNIKFVLRAYYMISFVSAGFVLLGVAAAAGCRATNIKDTGLTSTYITPVQDTNEVPLYNQFTSESQDRYVIGYSSVNNRGQGAYVRLNNPTDTTIFIQIVCSNGATYWADCSPYTDGARFDLSFGNKGKCTDVAGMSWRSY</sequence>
<feature type="transmembrane region" description="Helical" evidence="1">
    <location>
        <begin position="158"/>
        <end position="178"/>
    </location>
</feature>
<accession>K2RXP2</accession>
<keyword evidence="1" id="KW-1133">Transmembrane helix</keyword>
<dbReference type="OrthoDB" id="4330117at2759"/>
<proteinExistence type="predicted"/>
<dbReference type="EMBL" id="AHHD01000752">
    <property type="protein sequence ID" value="EKG09200.1"/>
    <property type="molecule type" value="Genomic_DNA"/>
</dbReference>
<keyword evidence="1" id="KW-0472">Membrane</keyword>
<name>K2RXP2_MACPH</name>
<evidence type="ECO:0000256" key="1">
    <source>
        <dbReference type="SAM" id="Phobius"/>
    </source>
</evidence>
<dbReference type="Proteomes" id="UP000007129">
    <property type="component" value="Unassembled WGS sequence"/>
</dbReference>
<dbReference type="InParanoid" id="K2RXP2"/>
<gene>
    <name evidence="2" type="ORF">MPH_13800</name>
</gene>
<dbReference type="AlphaFoldDB" id="K2RXP2"/>
<evidence type="ECO:0000313" key="3">
    <source>
        <dbReference type="Proteomes" id="UP000007129"/>
    </source>
</evidence>
<evidence type="ECO:0000313" key="2">
    <source>
        <dbReference type="EMBL" id="EKG09200.1"/>
    </source>
</evidence>